<dbReference type="InterPro" id="IPR011701">
    <property type="entry name" value="MFS"/>
</dbReference>
<feature type="transmembrane region" description="Helical" evidence="8">
    <location>
        <begin position="78"/>
        <end position="97"/>
    </location>
</feature>
<feature type="transmembrane region" description="Helical" evidence="8">
    <location>
        <begin position="215"/>
        <end position="236"/>
    </location>
</feature>
<feature type="transmembrane region" description="Helical" evidence="8">
    <location>
        <begin position="373"/>
        <end position="393"/>
    </location>
</feature>
<dbReference type="PROSITE" id="PS50850">
    <property type="entry name" value="MFS"/>
    <property type="match status" value="1"/>
</dbReference>
<feature type="transmembrane region" description="Helical" evidence="8">
    <location>
        <begin position="43"/>
        <end position="66"/>
    </location>
</feature>
<keyword evidence="11" id="KW-1185">Reference proteome</keyword>
<keyword evidence="3 8" id="KW-0813">Transport</keyword>
<dbReference type="Proteomes" id="UP000247555">
    <property type="component" value="Unassembled WGS sequence"/>
</dbReference>
<dbReference type="InterPro" id="IPR004812">
    <property type="entry name" value="Efflux_drug-R_Bcr/CmlA"/>
</dbReference>
<evidence type="ECO:0000256" key="2">
    <source>
        <dbReference type="ARBA" id="ARBA00006236"/>
    </source>
</evidence>
<evidence type="ECO:0000313" key="10">
    <source>
        <dbReference type="EMBL" id="PXX79487.1"/>
    </source>
</evidence>
<dbReference type="SUPFAM" id="SSF103473">
    <property type="entry name" value="MFS general substrate transporter"/>
    <property type="match status" value="1"/>
</dbReference>
<evidence type="ECO:0000259" key="9">
    <source>
        <dbReference type="PROSITE" id="PS50850"/>
    </source>
</evidence>
<feature type="transmembrane region" description="Helical" evidence="8">
    <location>
        <begin position="12"/>
        <end position="31"/>
    </location>
</feature>
<feature type="transmembrane region" description="Helical" evidence="8">
    <location>
        <begin position="307"/>
        <end position="333"/>
    </location>
</feature>
<dbReference type="GO" id="GO:0042910">
    <property type="term" value="F:xenobiotic transmembrane transporter activity"/>
    <property type="evidence" value="ECO:0007669"/>
    <property type="project" value="InterPro"/>
</dbReference>
<dbReference type="GO" id="GO:0015385">
    <property type="term" value="F:sodium:proton antiporter activity"/>
    <property type="evidence" value="ECO:0007669"/>
    <property type="project" value="TreeGrafter"/>
</dbReference>
<feature type="transmembrane region" description="Helical" evidence="8">
    <location>
        <begin position="277"/>
        <end position="301"/>
    </location>
</feature>
<comment type="similarity">
    <text evidence="2 8">Belongs to the major facilitator superfamily. Bcr/CmlA family.</text>
</comment>
<dbReference type="OrthoDB" id="9814303at2"/>
<keyword evidence="4" id="KW-1003">Cell membrane</keyword>
<dbReference type="NCBIfam" id="TIGR00710">
    <property type="entry name" value="efflux_Bcr_CflA"/>
    <property type="match status" value="1"/>
</dbReference>
<evidence type="ECO:0000256" key="7">
    <source>
        <dbReference type="ARBA" id="ARBA00023136"/>
    </source>
</evidence>
<reference evidence="10 11" key="1">
    <citation type="submission" date="2018-05" db="EMBL/GenBank/DDBJ databases">
        <title>Genomic Encyclopedia of Type Strains, Phase IV (KMG-IV): sequencing the most valuable type-strain genomes for metagenomic binning, comparative biology and taxonomic classification.</title>
        <authorList>
            <person name="Goeker M."/>
        </authorList>
    </citation>
    <scope>NUCLEOTIDE SEQUENCE [LARGE SCALE GENOMIC DNA]</scope>
    <source>
        <strain evidence="10 11">DSM 29661</strain>
    </source>
</reference>
<dbReference type="InterPro" id="IPR036259">
    <property type="entry name" value="MFS_trans_sf"/>
</dbReference>
<feature type="domain" description="Major facilitator superfamily (MFS) profile" evidence="9">
    <location>
        <begin position="10"/>
        <end position="396"/>
    </location>
</feature>
<feature type="transmembrane region" description="Helical" evidence="8">
    <location>
        <begin position="251"/>
        <end position="270"/>
    </location>
</feature>
<gene>
    <name evidence="10" type="ORF">DFR34_106123</name>
</gene>
<organism evidence="10 11">
    <name type="scientific">Rivihabitans pingtungensis</name>
    <dbReference type="NCBI Taxonomy" id="1054498"/>
    <lineage>
        <taxon>Bacteria</taxon>
        <taxon>Pseudomonadati</taxon>
        <taxon>Pseudomonadota</taxon>
        <taxon>Betaproteobacteria</taxon>
        <taxon>Neisseriales</taxon>
        <taxon>Aquaspirillaceae</taxon>
        <taxon>Rivihabitans</taxon>
    </lineage>
</organism>
<evidence type="ECO:0000256" key="4">
    <source>
        <dbReference type="ARBA" id="ARBA00022475"/>
    </source>
</evidence>
<dbReference type="PANTHER" id="PTHR23502">
    <property type="entry name" value="MAJOR FACILITATOR SUPERFAMILY"/>
    <property type="match status" value="1"/>
</dbReference>
<dbReference type="GO" id="GO:0005886">
    <property type="term" value="C:plasma membrane"/>
    <property type="evidence" value="ECO:0007669"/>
    <property type="project" value="UniProtKB-SubCell"/>
</dbReference>
<keyword evidence="5 8" id="KW-0812">Transmembrane</keyword>
<comment type="subcellular location">
    <subcellularLocation>
        <location evidence="8">Cell inner membrane</location>
        <topology evidence="8">Multi-pass membrane protein</topology>
    </subcellularLocation>
    <subcellularLocation>
        <location evidence="1">Cell membrane</location>
        <topology evidence="1">Multi-pass membrane protein</topology>
    </subcellularLocation>
</comment>
<proteinExistence type="inferred from homology"/>
<keyword evidence="7 8" id="KW-0472">Membrane</keyword>
<dbReference type="GO" id="GO:1990961">
    <property type="term" value="P:xenobiotic detoxification by transmembrane export across the plasma membrane"/>
    <property type="evidence" value="ECO:0007669"/>
    <property type="project" value="InterPro"/>
</dbReference>
<dbReference type="EMBL" id="QJKI01000006">
    <property type="protein sequence ID" value="PXX79487.1"/>
    <property type="molecule type" value="Genomic_DNA"/>
</dbReference>
<dbReference type="InterPro" id="IPR020846">
    <property type="entry name" value="MFS_dom"/>
</dbReference>
<feature type="transmembrane region" description="Helical" evidence="8">
    <location>
        <begin position="345"/>
        <end position="367"/>
    </location>
</feature>
<comment type="caution">
    <text evidence="10">The sequence shown here is derived from an EMBL/GenBank/DDBJ whole genome shotgun (WGS) entry which is preliminary data.</text>
</comment>
<evidence type="ECO:0000313" key="11">
    <source>
        <dbReference type="Proteomes" id="UP000247555"/>
    </source>
</evidence>
<accession>A0A318LD04</accession>
<evidence type="ECO:0000256" key="8">
    <source>
        <dbReference type="RuleBase" id="RU365088"/>
    </source>
</evidence>
<feature type="transmembrane region" description="Helical" evidence="8">
    <location>
        <begin position="103"/>
        <end position="120"/>
    </location>
</feature>
<keyword evidence="6 8" id="KW-1133">Transmembrane helix</keyword>
<evidence type="ECO:0000256" key="5">
    <source>
        <dbReference type="ARBA" id="ARBA00022692"/>
    </source>
</evidence>
<dbReference type="RefSeq" id="WP_158281752.1">
    <property type="nucleotide sequence ID" value="NZ_QJKI01000006.1"/>
</dbReference>
<dbReference type="AlphaFoldDB" id="A0A318LD04"/>
<protein>
    <recommendedName>
        <fullName evidence="8">Bcr/CflA family efflux transporter</fullName>
    </recommendedName>
</protein>
<dbReference type="PANTHER" id="PTHR23502:SF132">
    <property type="entry name" value="POLYAMINE TRANSPORTER 2-RELATED"/>
    <property type="match status" value="1"/>
</dbReference>
<dbReference type="CDD" id="cd17320">
    <property type="entry name" value="MFS_MdfA_MDR_like"/>
    <property type="match status" value="1"/>
</dbReference>
<dbReference type="Gene3D" id="1.20.1720.10">
    <property type="entry name" value="Multidrug resistance protein D"/>
    <property type="match status" value="1"/>
</dbReference>
<dbReference type="Pfam" id="PF07690">
    <property type="entry name" value="MFS_1"/>
    <property type="match status" value="1"/>
</dbReference>
<sequence length="396" mass="40265">MSSRSPLPPAQLIALLGALVAFGPLAIDLYLPALPAIAHGLGASIEAVQSSVTVFLAGFSLGMLLYGPLFDRYGRRPVLLAGMALFTVASLACWLANSVELLIAARFAQAMGGGAASVLARAVARDVFAPKEAIRQLSRMAMVTSVAPLLAPMLGSAVLAWGGWRSPFAVLFIWGVLSTAVVAWVLAETLPPERRGGLTLGQAFAAYGQMLRQPAAVGLLLAGGLSFAAMFAYITASPDFFIGQQGWSPSAYALVFAANALGIFSANFINSRLAHRLGAATLAGAGSLAGLLAALVMNVALLGATPAMGWVVGALAVAVSVTGLLGANCVGLLMQRFAQASGAAAALFGASQFGLGMLASAAVSALHDGSGRPMGWVMLACLAGSAAGFVGFWRAR</sequence>
<keyword evidence="8" id="KW-0997">Cell inner membrane</keyword>
<evidence type="ECO:0000256" key="6">
    <source>
        <dbReference type="ARBA" id="ARBA00022989"/>
    </source>
</evidence>
<feature type="transmembrane region" description="Helical" evidence="8">
    <location>
        <begin position="141"/>
        <end position="162"/>
    </location>
</feature>
<evidence type="ECO:0000256" key="1">
    <source>
        <dbReference type="ARBA" id="ARBA00004651"/>
    </source>
</evidence>
<feature type="transmembrane region" description="Helical" evidence="8">
    <location>
        <begin position="168"/>
        <end position="187"/>
    </location>
</feature>
<name>A0A318LD04_9NEIS</name>
<evidence type="ECO:0000256" key="3">
    <source>
        <dbReference type="ARBA" id="ARBA00022448"/>
    </source>
</evidence>